<dbReference type="InterPro" id="IPR008756">
    <property type="entry name" value="Peptidase_M56"/>
</dbReference>
<feature type="region of interest" description="Disordered" evidence="1">
    <location>
        <begin position="267"/>
        <end position="327"/>
    </location>
</feature>
<evidence type="ECO:0000256" key="1">
    <source>
        <dbReference type="SAM" id="MobiDB-lite"/>
    </source>
</evidence>
<feature type="transmembrane region" description="Helical" evidence="2">
    <location>
        <begin position="38"/>
        <end position="56"/>
    </location>
</feature>
<evidence type="ECO:0000259" key="3">
    <source>
        <dbReference type="Pfam" id="PF05569"/>
    </source>
</evidence>
<sequence>MNESEKYAVNSNGFNKSLVESSSKEKEQVAKHISMYEICLYVWMVGVFCLGTLTLITNRRLYLYTQKQPIITDERILNIFEGCKETMSIKEDIPLQLAGKIASPTLLGFTKPRILLCKQHIQRLNDNQLRFIFYHELAHFKRKDVGVNWLMHHLLILNWFNPILWYAYYSMREDQEIACDALALTFIDSEQKIEYGHTIITLLEQYSNYYQMPSLANLSKNKKALKRRIVMIKKFNKKSYRWSALGLTAVLGISTFSLMNANAEEFKGESQATKNKIEQPAKPEEMNELEKSKAEEVAKQSEMDRLEKSKAEEAAKQSEMDKLEQSKKNTEIAEAAVLKLTEKQKQYLKSKGLPVKQTSKESEVTGLMLVSLVKHIDNGDGTGFQPDHVGEVDIIHEDEYKNKYGKEDYVAFAAWE</sequence>
<dbReference type="PANTHER" id="PTHR34978">
    <property type="entry name" value="POSSIBLE SENSOR-TRANSDUCER PROTEIN BLAR"/>
    <property type="match status" value="1"/>
</dbReference>
<evidence type="ECO:0000313" key="5">
    <source>
        <dbReference type="Proteomes" id="UP000195160"/>
    </source>
</evidence>
<dbReference type="PANTHER" id="PTHR34978:SF3">
    <property type="entry name" value="SLR0241 PROTEIN"/>
    <property type="match status" value="1"/>
</dbReference>
<dbReference type="Proteomes" id="UP000195160">
    <property type="component" value="Unassembled WGS sequence"/>
</dbReference>
<feature type="domain" description="Peptidase M56" evidence="3">
    <location>
        <begin position="22"/>
        <end position="232"/>
    </location>
</feature>
<dbReference type="CDD" id="cd07341">
    <property type="entry name" value="M56_BlaR1_MecR1_like"/>
    <property type="match status" value="1"/>
</dbReference>
<keyword evidence="2" id="KW-1133">Transmembrane helix</keyword>
<reference evidence="4 5" key="1">
    <citation type="submission" date="2016-10" db="EMBL/GenBank/DDBJ databases">
        <title>Comparative genomics of Bacillus thuringiensis reveals a path to pathogens against multiple invertebrate hosts.</title>
        <authorList>
            <person name="Zheng J."/>
            <person name="Gao Q."/>
            <person name="Liu H."/>
            <person name="Peng D."/>
            <person name="Ruan L."/>
            <person name="Sun M."/>
        </authorList>
    </citation>
    <scope>NUCLEOTIDE SEQUENCE [LARGE SCALE GENOMIC DNA]</scope>
    <source>
        <strain evidence="4">T30001</strain>
    </source>
</reference>
<dbReference type="Pfam" id="PF05569">
    <property type="entry name" value="Peptidase_M56"/>
    <property type="match status" value="1"/>
</dbReference>
<comment type="caution">
    <text evidence="4">The sequence shown here is derived from an EMBL/GenBank/DDBJ whole genome shotgun (WGS) entry which is preliminary data.</text>
</comment>
<feature type="compositionally biased region" description="Basic and acidic residues" evidence="1">
    <location>
        <begin position="275"/>
        <end position="327"/>
    </location>
</feature>
<name>A0A9X6MX73_BACTV</name>
<protein>
    <submittedName>
        <fullName evidence="4">Methicillin resistance protein</fullName>
    </submittedName>
</protein>
<dbReference type="AlphaFoldDB" id="A0A9X6MX73"/>
<evidence type="ECO:0000313" key="4">
    <source>
        <dbReference type="EMBL" id="OUB93253.1"/>
    </source>
</evidence>
<organism evidence="4 5">
    <name type="scientific">Bacillus thuringiensis subsp. medellin</name>
    <dbReference type="NCBI Taxonomy" id="79672"/>
    <lineage>
        <taxon>Bacteria</taxon>
        <taxon>Bacillati</taxon>
        <taxon>Bacillota</taxon>
        <taxon>Bacilli</taxon>
        <taxon>Bacillales</taxon>
        <taxon>Bacillaceae</taxon>
        <taxon>Bacillus</taxon>
        <taxon>Bacillus cereus group</taxon>
    </lineage>
</organism>
<proteinExistence type="predicted"/>
<gene>
    <name evidence="4" type="ORF">BK784_22335</name>
</gene>
<dbReference type="EMBL" id="MOOV01000179">
    <property type="protein sequence ID" value="OUB93253.1"/>
    <property type="molecule type" value="Genomic_DNA"/>
</dbReference>
<dbReference type="InterPro" id="IPR052173">
    <property type="entry name" value="Beta-lactam_resp_regulator"/>
</dbReference>
<keyword evidence="2" id="KW-0472">Membrane</keyword>
<accession>A0A9X6MX73</accession>
<keyword evidence="2" id="KW-0812">Transmembrane</keyword>
<evidence type="ECO:0000256" key="2">
    <source>
        <dbReference type="SAM" id="Phobius"/>
    </source>
</evidence>